<feature type="compositionally biased region" description="Low complexity" evidence="1">
    <location>
        <begin position="8"/>
        <end position="17"/>
    </location>
</feature>
<evidence type="ECO:0008006" key="4">
    <source>
        <dbReference type="Google" id="ProtNLM"/>
    </source>
</evidence>
<dbReference type="EMBL" id="CAUYUJ010017039">
    <property type="protein sequence ID" value="CAK0871134.1"/>
    <property type="molecule type" value="Genomic_DNA"/>
</dbReference>
<evidence type="ECO:0000313" key="3">
    <source>
        <dbReference type="Proteomes" id="UP001189429"/>
    </source>
</evidence>
<name>A0ABN9VED9_9DINO</name>
<comment type="caution">
    <text evidence="2">The sequence shown here is derived from an EMBL/GenBank/DDBJ whole genome shotgun (WGS) entry which is preliminary data.</text>
</comment>
<gene>
    <name evidence="2" type="ORF">PCOR1329_LOCUS57062</name>
</gene>
<feature type="compositionally biased region" description="Pro residues" evidence="1">
    <location>
        <begin position="18"/>
        <end position="32"/>
    </location>
</feature>
<feature type="region of interest" description="Disordered" evidence="1">
    <location>
        <begin position="95"/>
        <end position="114"/>
    </location>
</feature>
<feature type="compositionally biased region" description="Basic and acidic residues" evidence="1">
    <location>
        <begin position="101"/>
        <end position="114"/>
    </location>
</feature>
<accession>A0ABN9VED9</accession>
<feature type="region of interest" description="Disordered" evidence="1">
    <location>
        <begin position="1"/>
        <end position="52"/>
    </location>
</feature>
<reference evidence="2" key="1">
    <citation type="submission" date="2023-10" db="EMBL/GenBank/DDBJ databases">
        <authorList>
            <person name="Chen Y."/>
            <person name="Shah S."/>
            <person name="Dougan E. K."/>
            <person name="Thang M."/>
            <person name="Chan C."/>
        </authorList>
    </citation>
    <scope>NUCLEOTIDE SEQUENCE [LARGE SCALE GENOMIC DNA]</scope>
</reference>
<proteinExistence type="predicted"/>
<keyword evidence="3" id="KW-1185">Reference proteome</keyword>
<organism evidence="2 3">
    <name type="scientific">Prorocentrum cordatum</name>
    <dbReference type="NCBI Taxonomy" id="2364126"/>
    <lineage>
        <taxon>Eukaryota</taxon>
        <taxon>Sar</taxon>
        <taxon>Alveolata</taxon>
        <taxon>Dinophyceae</taxon>
        <taxon>Prorocentrales</taxon>
        <taxon>Prorocentraceae</taxon>
        <taxon>Prorocentrum</taxon>
    </lineage>
</organism>
<protein>
    <recommendedName>
        <fullName evidence="4">5'-nucleotidase</fullName>
    </recommendedName>
</protein>
<evidence type="ECO:0000313" key="2">
    <source>
        <dbReference type="EMBL" id="CAK0871134.1"/>
    </source>
</evidence>
<feature type="non-terminal residue" evidence="2">
    <location>
        <position position="114"/>
    </location>
</feature>
<evidence type="ECO:0000256" key="1">
    <source>
        <dbReference type="SAM" id="MobiDB-lite"/>
    </source>
</evidence>
<dbReference type="Proteomes" id="UP001189429">
    <property type="component" value="Unassembled WGS sequence"/>
</dbReference>
<sequence>MTRPPPLGAALGAEALPRPVPAPSRRPAPSAPPLRAAAGGGREAAPDRPDAGASGAVRLIVFDFDQTLSVVHVFKSLAGWGDKQAEKTMQVPRPFASTERGQVRRIREIDASSR</sequence>